<dbReference type="GO" id="GO:0006281">
    <property type="term" value="P:DNA repair"/>
    <property type="evidence" value="ECO:0007669"/>
    <property type="project" value="TreeGrafter"/>
</dbReference>
<dbReference type="GO" id="GO:0008094">
    <property type="term" value="F:ATP-dependent activity, acting on DNA"/>
    <property type="evidence" value="ECO:0007669"/>
    <property type="project" value="TreeGrafter"/>
</dbReference>
<evidence type="ECO:0000256" key="3">
    <source>
        <dbReference type="ARBA" id="ARBA00022840"/>
    </source>
</evidence>
<dbReference type="InterPro" id="IPR050628">
    <property type="entry name" value="SNF2_RAD54_helicase_TF"/>
</dbReference>
<dbReference type="AlphaFoldDB" id="F8PBE3"/>
<dbReference type="PANTHER" id="PTHR45626:SF14">
    <property type="entry name" value="ATP-DEPENDENT DNA HELICASE (EUROFUNG)"/>
    <property type="match status" value="1"/>
</dbReference>
<reference evidence="5" key="1">
    <citation type="submission" date="2011-04" db="EMBL/GenBank/DDBJ databases">
        <title>Evolution of plant cell wall degrading machinery underlies the functional diversity of forest fungi.</title>
        <authorList>
            <consortium name="US DOE Joint Genome Institute (JGI-PGF)"/>
            <person name="Eastwood D.C."/>
            <person name="Floudas D."/>
            <person name="Binder M."/>
            <person name="Majcherczyk A."/>
            <person name="Schneider P."/>
            <person name="Aerts A."/>
            <person name="Asiegbu F.O."/>
            <person name="Baker S.E."/>
            <person name="Barry K."/>
            <person name="Bendiksby M."/>
            <person name="Blumentritt M."/>
            <person name="Coutinho P.M."/>
            <person name="Cullen D."/>
            <person name="Cullen D."/>
            <person name="Gathman A."/>
            <person name="Goodell B."/>
            <person name="Henrissat B."/>
            <person name="Ihrmark K."/>
            <person name="Kauserud H."/>
            <person name="Kohler A."/>
            <person name="LaButti K."/>
            <person name="Lapidus A."/>
            <person name="Lavin J.L."/>
            <person name="Lee Y.-H."/>
            <person name="Lindquist E."/>
            <person name="Lilly W."/>
            <person name="Lucas S."/>
            <person name="Morin E."/>
            <person name="Murat C."/>
            <person name="Oguiza J.A."/>
            <person name="Park J."/>
            <person name="Pisabarro A.G."/>
            <person name="Riley R."/>
            <person name="Rosling A."/>
            <person name="Salamov A."/>
            <person name="Schmidt O."/>
            <person name="Schmutz J."/>
            <person name="Skrede I."/>
            <person name="Stenlid J."/>
            <person name="Wiebenga A."/>
            <person name="Xie X."/>
            <person name="Kues U."/>
            <person name="Hibbett D.S."/>
            <person name="Hoffmeister D."/>
            <person name="Hogberg N."/>
            <person name="Martin F."/>
            <person name="Grigoriev I.V."/>
            <person name="Watkinson S.C."/>
        </authorList>
    </citation>
    <scope>NUCLEOTIDE SEQUENCE</scope>
    <source>
        <strain evidence="5">S7.9</strain>
    </source>
</reference>
<dbReference type="GO" id="GO:0005524">
    <property type="term" value="F:ATP binding"/>
    <property type="evidence" value="ECO:0007669"/>
    <property type="project" value="UniProtKB-KW"/>
</dbReference>
<accession>F8PBE3</accession>
<sequence length="96" mass="11136">MYHGNMAEDERRFALHEIRTNPELRVFIVSIKAGGTGLDITPCNHAIITEPWWNPYLEDQAFCRIYRPGQTRPVFVYKLVVEDSAEVNVVQTQDEK</sequence>
<dbReference type="InterPro" id="IPR027417">
    <property type="entry name" value="P-loop_NTPase"/>
</dbReference>
<evidence type="ECO:0000259" key="4">
    <source>
        <dbReference type="PROSITE" id="PS51194"/>
    </source>
</evidence>
<dbReference type="Pfam" id="PF00271">
    <property type="entry name" value="Helicase_C"/>
    <property type="match status" value="1"/>
</dbReference>
<dbReference type="EMBL" id="GL945443">
    <property type="protein sequence ID" value="EGO19583.1"/>
    <property type="molecule type" value="Genomic_DNA"/>
</dbReference>
<evidence type="ECO:0000256" key="2">
    <source>
        <dbReference type="ARBA" id="ARBA00022801"/>
    </source>
</evidence>
<dbReference type="RefSeq" id="XP_007323716.1">
    <property type="nucleotide sequence ID" value="XM_007323654.1"/>
</dbReference>
<evidence type="ECO:0000256" key="1">
    <source>
        <dbReference type="ARBA" id="ARBA00022741"/>
    </source>
</evidence>
<gene>
    <name evidence="5" type="ORF">SERLADRAFT_479150</name>
</gene>
<dbReference type="GO" id="GO:0005634">
    <property type="term" value="C:nucleus"/>
    <property type="evidence" value="ECO:0007669"/>
    <property type="project" value="TreeGrafter"/>
</dbReference>
<dbReference type="CDD" id="cd18793">
    <property type="entry name" value="SF2_C_SNF"/>
    <property type="match status" value="1"/>
</dbReference>
<proteinExistence type="predicted"/>
<keyword evidence="3" id="KW-0067">ATP-binding</keyword>
<dbReference type="GeneID" id="18821309"/>
<protein>
    <recommendedName>
        <fullName evidence="4">Helicase C-terminal domain-containing protein</fullName>
    </recommendedName>
</protein>
<dbReference type="OrthoDB" id="448448at2759"/>
<keyword evidence="1" id="KW-0547">Nucleotide-binding</keyword>
<dbReference type="Proteomes" id="UP000008064">
    <property type="component" value="Unassembled WGS sequence"/>
</dbReference>
<dbReference type="InterPro" id="IPR049730">
    <property type="entry name" value="SNF2/RAD54-like_C"/>
</dbReference>
<dbReference type="Gene3D" id="3.40.50.300">
    <property type="entry name" value="P-loop containing nucleotide triphosphate hydrolases"/>
    <property type="match status" value="1"/>
</dbReference>
<dbReference type="SUPFAM" id="SSF52540">
    <property type="entry name" value="P-loop containing nucleoside triphosphate hydrolases"/>
    <property type="match status" value="1"/>
</dbReference>
<dbReference type="HOGENOM" id="CLU_000315_30_3_1"/>
<organism>
    <name type="scientific">Serpula lacrymans var. lacrymans (strain S7.9)</name>
    <name type="common">Dry rot fungus</name>
    <dbReference type="NCBI Taxonomy" id="578457"/>
    <lineage>
        <taxon>Eukaryota</taxon>
        <taxon>Fungi</taxon>
        <taxon>Dikarya</taxon>
        <taxon>Basidiomycota</taxon>
        <taxon>Agaricomycotina</taxon>
        <taxon>Agaricomycetes</taxon>
        <taxon>Agaricomycetidae</taxon>
        <taxon>Boletales</taxon>
        <taxon>Coniophorineae</taxon>
        <taxon>Serpulaceae</taxon>
        <taxon>Serpula</taxon>
    </lineage>
</organism>
<name>F8PBE3_SERL9</name>
<keyword evidence="2" id="KW-0378">Hydrolase</keyword>
<dbReference type="PROSITE" id="PS51194">
    <property type="entry name" value="HELICASE_CTER"/>
    <property type="match status" value="1"/>
</dbReference>
<dbReference type="PANTHER" id="PTHR45626">
    <property type="entry name" value="TRANSCRIPTION TERMINATION FACTOR 2-RELATED"/>
    <property type="match status" value="1"/>
</dbReference>
<dbReference type="GO" id="GO:0016787">
    <property type="term" value="F:hydrolase activity"/>
    <property type="evidence" value="ECO:0007669"/>
    <property type="project" value="UniProtKB-KW"/>
</dbReference>
<dbReference type="InterPro" id="IPR001650">
    <property type="entry name" value="Helicase_C-like"/>
</dbReference>
<evidence type="ECO:0000313" key="5">
    <source>
        <dbReference type="EMBL" id="EGO19583.1"/>
    </source>
</evidence>
<dbReference type="KEGG" id="sla:SERLADRAFT_479150"/>
<feature type="domain" description="Helicase C-terminal" evidence="4">
    <location>
        <begin position="1"/>
        <end position="96"/>
    </location>
</feature>